<gene>
    <name evidence="1" type="ORF">RSIPO_03577</name>
</gene>
<sequence length="134" mass="14718">MPNQVLSDADYRIVINEALPREQRIAAFNRRANWLRALLGTPGNPTPAPQVMMLMVQHFAQLGIVEARPGVENDPDFPPVIFVESLAGDKVPPLLQAVFAAAAAPAEHVQDDTLSRAGWASAEQLEEFLRIVRP</sequence>
<proteinExistence type="predicted"/>
<accession>A0A7U7JDJ1</accession>
<dbReference type="EMBL" id="LN651281">
    <property type="protein sequence ID" value="CEJ16879.1"/>
    <property type="molecule type" value="Genomic_DNA"/>
</dbReference>
<name>A0A7U7JDJ1_RALSL</name>
<dbReference type="Proteomes" id="UP000053470">
    <property type="component" value="Unassembled WGS sequence"/>
</dbReference>
<protein>
    <submittedName>
        <fullName evidence="1">Uncharacterized protein</fullName>
    </submittedName>
</protein>
<reference evidence="1" key="2">
    <citation type="submission" date="2022-04" db="EMBL/GenBank/DDBJ databases">
        <title>Genomic draft of R. solanacearum strain IPO1609, a phylotype IIB1/biovar 2/race 3 strain isolated from potato in Europe.</title>
        <authorList>
            <person name="Boucher C."/>
            <person name="Carrere S."/>
            <person name="Dossat C."/>
            <person name="Elbaz M."/>
            <person name="Genin S."/>
            <person name="Gouzy J."/>
            <person name="Prior P."/>
            <person name="Segurens B."/>
            <person name="Wincker P."/>
        </authorList>
    </citation>
    <scope>NUCLEOTIDE SEQUENCE</scope>
    <source>
        <strain evidence="1">IPO1609</strain>
    </source>
</reference>
<dbReference type="AlphaFoldDB" id="A0A7U7JDJ1"/>
<reference evidence="1" key="1">
    <citation type="submission" date="2014-11" db="EMBL/GenBank/DDBJ databases">
        <authorList>
            <person name="Genoscope - CEA"/>
        </authorList>
    </citation>
    <scope>NUCLEOTIDE SEQUENCE</scope>
    <source>
        <strain evidence="1">IPO1609</strain>
    </source>
</reference>
<organism evidence="1 2">
    <name type="scientific">Ralstonia solanacearum IPO1609</name>
    <dbReference type="NCBI Taxonomy" id="564066"/>
    <lineage>
        <taxon>Bacteria</taxon>
        <taxon>Pseudomonadati</taxon>
        <taxon>Pseudomonadota</taxon>
        <taxon>Betaproteobacteria</taxon>
        <taxon>Burkholderiales</taxon>
        <taxon>Burkholderiaceae</taxon>
        <taxon>Ralstonia</taxon>
        <taxon>Ralstonia solanacearum species complex</taxon>
    </lineage>
</organism>
<evidence type="ECO:0000313" key="2">
    <source>
        <dbReference type="Proteomes" id="UP000053470"/>
    </source>
</evidence>
<keyword evidence="2" id="KW-1185">Reference proteome</keyword>
<evidence type="ECO:0000313" key="1">
    <source>
        <dbReference type="EMBL" id="CEJ16879.1"/>
    </source>
</evidence>